<feature type="region of interest" description="Disordered" evidence="9">
    <location>
        <begin position="82"/>
        <end position="154"/>
    </location>
</feature>
<dbReference type="SMART" id="SM00389">
    <property type="entry name" value="HOX"/>
    <property type="match status" value="1"/>
</dbReference>
<dbReference type="AlphaFoldDB" id="A0A8H7Q449"/>
<evidence type="ECO:0000313" key="12">
    <source>
        <dbReference type="Proteomes" id="UP000654370"/>
    </source>
</evidence>
<reference evidence="11" key="1">
    <citation type="submission" date="2020-12" db="EMBL/GenBank/DDBJ databases">
        <title>Metabolic potential, ecology and presence of endohyphal bacteria is reflected in genomic diversity of Mucoromycotina.</title>
        <authorList>
            <person name="Muszewska A."/>
            <person name="Okrasinska A."/>
            <person name="Steczkiewicz K."/>
            <person name="Drgas O."/>
            <person name="Orlowska M."/>
            <person name="Perlinska-Lenart U."/>
            <person name="Aleksandrzak-Piekarczyk T."/>
            <person name="Szatraj K."/>
            <person name="Zielenkiewicz U."/>
            <person name="Pilsyk S."/>
            <person name="Malc E."/>
            <person name="Mieczkowski P."/>
            <person name="Kruszewska J.S."/>
            <person name="Biernat P."/>
            <person name="Pawlowska J."/>
        </authorList>
    </citation>
    <scope>NUCLEOTIDE SEQUENCE</scope>
    <source>
        <strain evidence="11">WA0000067209</strain>
    </source>
</reference>
<dbReference type="GO" id="GO:0003677">
    <property type="term" value="F:DNA binding"/>
    <property type="evidence" value="ECO:0007669"/>
    <property type="project" value="UniProtKB-UniRule"/>
</dbReference>
<comment type="caution">
    <text evidence="11">The sequence shown here is derived from an EMBL/GenBank/DDBJ whole genome shotgun (WGS) entry which is preliminary data.</text>
</comment>
<evidence type="ECO:0000256" key="2">
    <source>
        <dbReference type="ARBA" id="ARBA00023015"/>
    </source>
</evidence>
<evidence type="ECO:0000256" key="8">
    <source>
        <dbReference type="PROSITE-ProRule" id="PRU00108"/>
    </source>
</evidence>
<dbReference type="OrthoDB" id="10056939at2759"/>
<accession>A0A8H7Q449</accession>
<dbReference type="SUPFAM" id="SSF46689">
    <property type="entry name" value="Homeodomain-like"/>
    <property type="match status" value="1"/>
</dbReference>
<evidence type="ECO:0000259" key="10">
    <source>
        <dbReference type="PROSITE" id="PS50071"/>
    </source>
</evidence>
<keyword evidence="5" id="KW-0804">Transcription</keyword>
<gene>
    <name evidence="11" type="ORF">INT43_000876</name>
</gene>
<evidence type="ECO:0000256" key="9">
    <source>
        <dbReference type="SAM" id="MobiDB-lite"/>
    </source>
</evidence>
<dbReference type="InterPro" id="IPR001356">
    <property type="entry name" value="HD"/>
</dbReference>
<comment type="subcellular location">
    <subcellularLocation>
        <location evidence="1 8">Nucleus</location>
    </subcellularLocation>
</comment>
<evidence type="ECO:0000256" key="7">
    <source>
        <dbReference type="ARBA" id="ARBA00038021"/>
    </source>
</evidence>
<name>A0A8H7Q449_MORIS</name>
<protein>
    <recommendedName>
        <fullName evidence="10">Homeobox domain-containing protein</fullName>
    </recommendedName>
</protein>
<evidence type="ECO:0000256" key="1">
    <source>
        <dbReference type="ARBA" id="ARBA00004123"/>
    </source>
</evidence>
<dbReference type="Pfam" id="PF05920">
    <property type="entry name" value="Homeobox_KN"/>
    <property type="match status" value="1"/>
</dbReference>
<keyword evidence="3 8" id="KW-0238">DNA-binding</keyword>
<comment type="similarity">
    <text evidence="7">Belongs to the TALE/TGIF homeobox family.</text>
</comment>
<sequence>MFSSSNLHSKPPSGTRRFKTIVLFNDYQNHPDYHRMADIDSHLVKTTEMLQRNAEFWSGLRYPDIRPQLSIDTLVTRSPLTTHAYPSSSIPPRSASYTPPLLHSDVGSASDYSPSTPPEQAASLDDGNMSGSDSHPMHSKPTTANSSLRRRRGNLPKNVTTFLRNWLVQHKRHPYPTEDEKIDLARRTSLTVNQISNWFINARRRILQPILRNEQMHAASVAKKEHVNMHDFDDGATFDYVKQRKIRRLPHRSPRSTRETYRRKRTWVTSA</sequence>
<evidence type="ECO:0000256" key="5">
    <source>
        <dbReference type="ARBA" id="ARBA00023163"/>
    </source>
</evidence>
<dbReference type="PANTHER" id="PTHR11850">
    <property type="entry name" value="HOMEOBOX PROTEIN TRANSCRIPTION FACTORS"/>
    <property type="match status" value="1"/>
</dbReference>
<dbReference type="InterPro" id="IPR050224">
    <property type="entry name" value="TALE_homeobox"/>
</dbReference>
<dbReference type="Gene3D" id="1.10.10.60">
    <property type="entry name" value="Homeodomain-like"/>
    <property type="match status" value="1"/>
</dbReference>
<feature type="region of interest" description="Disordered" evidence="9">
    <location>
        <begin position="250"/>
        <end position="271"/>
    </location>
</feature>
<keyword evidence="4 8" id="KW-0371">Homeobox</keyword>
<dbReference type="FunFam" id="1.10.10.60:FF:000059">
    <property type="entry name" value="TGFB-induced factor homeobox 1"/>
    <property type="match status" value="1"/>
</dbReference>
<dbReference type="GO" id="GO:0005634">
    <property type="term" value="C:nucleus"/>
    <property type="evidence" value="ECO:0007669"/>
    <property type="project" value="UniProtKB-SubCell"/>
</dbReference>
<dbReference type="InterPro" id="IPR008422">
    <property type="entry name" value="KN_HD"/>
</dbReference>
<dbReference type="Proteomes" id="UP000654370">
    <property type="component" value="Unassembled WGS sequence"/>
</dbReference>
<proteinExistence type="inferred from homology"/>
<evidence type="ECO:0000256" key="6">
    <source>
        <dbReference type="ARBA" id="ARBA00023242"/>
    </source>
</evidence>
<evidence type="ECO:0000256" key="4">
    <source>
        <dbReference type="ARBA" id="ARBA00023155"/>
    </source>
</evidence>
<dbReference type="InterPro" id="IPR009057">
    <property type="entry name" value="Homeodomain-like_sf"/>
</dbReference>
<keyword evidence="12" id="KW-1185">Reference proteome</keyword>
<keyword evidence="6 8" id="KW-0539">Nucleus</keyword>
<dbReference type="CDD" id="cd00086">
    <property type="entry name" value="homeodomain"/>
    <property type="match status" value="1"/>
</dbReference>
<organism evidence="11 12">
    <name type="scientific">Mortierella isabellina</name>
    <name type="common">Filamentous fungus</name>
    <name type="synonym">Umbelopsis isabellina</name>
    <dbReference type="NCBI Taxonomy" id="91625"/>
    <lineage>
        <taxon>Eukaryota</taxon>
        <taxon>Fungi</taxon>
        <taxon>Fungi incertae sedis</taxon>
        <taxon>Mucoromycota</taxon>
        <taxon>Mucoromycotina</taxon>
        <taxon>Umbelopsidomycetes</taxon>
        <taxon>Umbelopsidales</taxon>
        <taxon>Umbelopsidaceae</taxon>
        <taxon>Umbelopsis</taxon>
    </lineage>
</organism>
<feature type="DNA-binding region" description="Homeobox" evidence="8">
    <location>
        <begin position="148"/>
        <end position="210"/>
    </location>
</feature>
<evidence type="ECO:0000313" key="11">
    <source>
        <dbReference type="EMBL" id="KAG2184963.1"/>
    </source>
</evidence>
<dbReference type="EMBL" id="JAEPQZ010000002">
    <property type="protein sequence ID" value="KAG2184963.1"/>
    <property type="molecule type" value="Genomic_DNA"/>
</dbReference>
<keyword evidence="2" id="KW-0805">Transcription regulation</keyword>
<dbReference type="GO" id="GO:0006355">
    <property type="term" value="P:regulation of DNA-templated transcription"/>
    <property type="evidence" value="ECO:0007669"/>
    <property type="project" value="InterPro"/>
</dbReference>
<feature type="domain" description="Homeobox" evidence="10">
    <location>
        <begin position="146"/>
        <end position="209"/>
    </location>
</feature>
<dbReference type="PROSITE" id="PS50071">
    <property type="entry name" value="HOMEOBOX_2"/>
    <property type="match status" value="1"/>
</dbReference>
<feature type="compositionally biased region" description="Polar residues" evidence="9">
    <location>
        <begin position="82"/>
        <end position="97"/>
    </location>
</feature>
<evidence type="ECO:0000256" key="3">
    <source>
        <dbReference type="ARBA" id="ARBA00023125"/>
    </source>
</evidence>